<keyword evidence="3" id="KW-0880">Kelch repeat</keyword>
<organism evidence="9 10">
    <name type="scientific">Acyrthosiphon pisum</name>
    <name type="common">Pea aphid</name>
    <dbReference type="NCBI Taxonomy" id="7029"/>
    <lineage>
        <taxon>Eukaryota</taxon>
        <taxon>Metazoa</taxon>
        <taxon>Ecdysozoa</taxon>
        <taxon>Arthropoda</taxon>
        <taxon>Hexapoda</taxon>
        <taxon>Insecta</taxon>
        <taxon>Pterygota</taxon>
        <taxon>Neoptera</taxon>
        <taxon>Paraneoptera</taxon>
        <taxon>Hemiptera</taxon>
        <taxon>Sternorrhyncha</taxon>
        <taxon>Aphidomorpha</taxon>
        <taxon>Aphidoidea</taxon>
        <taxon>Aphididae</taxon>
        <taxon>Macrosiphini</taxon>
        <taxon>Acyrthosiphon</taxon>
    </lineage>
</organism>
<dbReference type="GeneID" id="100165327"/>
<evidence type="ECO:0000256" key="7">
    <source>
        <dbReference type="ARBA" id="ARBA00043912"/>
    </source>
</evidence>
<keyword evidence="4" id="KW-0677">Repeat</keyword>
<dbReference type="FunFam" id="1.25.40.420:FF:000001">
    <property type="entry name" value="Kelch-like family member 12"/>
    <property type="match status" value="1"/>
</dbReference>
<dbReference type="PANTHER" id="PTHR24412">
    <property type="entry name" value="KELCH PROTEIN"/>
    <property type="match status" value="1"/>
</dbReference>
<dbReference type="EnsemblMetazoa" id="XM_016804418.2">
    <property type="protein sequence ID" value="XP_016659907.1"/>
    <property type="gene ID" value="LOC100165327"/>
</dbReference>
<feature type="domain" description="BTB" evidence="8">
    <location>
        <begin position="70"/>
        <end position="137"/>
    </location>
</feature>
<evidence type="ECO:0000256" key="4">
    <source>
        <dbReference type="ARBA" id="ARBA00022737"/>
    </source>
</evidence>
<dbReference type="GO" id="GO:0003779">
    <property type="term" value="F:actin binding"/>
    <property type="evidence" value="ECO:0007669"/>
    <property type="project" value="UniProtKB-KW"/>
</dbReference>
<keyword evidence="5" id="KW-0833">Ubl conjugation pathway</keyword>
<dbReference type="SMART" id="SM00225">
    <property type="entry name" value="BTB"/>
    <property type="match status" value="1"/>
</dbReference>
<dbReference type="SUPFAM" id="SSF50965">
    <property type="entry name" value="Galactose oxidase, central domain"/>
    <property type="match status" value="1"/>
</dbReference>
<dbReference type="OrthoDB" id="45365at2759"/>
<dbReference type="PANTHER" id="PTHR24412:SF466">
    <property type="entry name" value="RING CANAL KELCH PROTEIN"/>
    <property type="match status" value="1"/>
</dbReference>
<reference evidence="9" key="2">
    <citation type="submission" date="2022-06" db="UniProtKB">
        <authorList>
            <consortium name="EnsemblMetazoa"/>
        </authorList>
    </citation>
    <scope>IDENTIFICATION</scope>
</reference>
<dbReference type="Pfam" id="PF07707">
    <property type="entry name" value="BACK"/>
    <property type="match status" value="1"/>
</dbReference>
<dbReference type="Gene3D" id="1.25.40.420">
    <property type="match status" value="1"/>
</dbReference>
<keyword evidence="10" id="KW-1185">Reference proteome</keyword>
<dbReference type="PROSITE" id="PS50097">
    <property type="entry name" value="BTB"/>
    <property type="match status" value="1"/>
</dbReference>
<evidence type="ECO:0000259" key="8">
    <source>
        <dbReference type="PROSITE" id="PS50097"/>
    </source>
</evidence>
<name>A0A8R2D3R4_ACYPI</name>
<accession>A0A8R2D3R4</accession>
<comment type="function">
    <text evidence="7">Probable substrate-specific adapter of an E3 ubiquitin-protein ligase complex which mediates the ubiquitination and subsequent proteasomal degradation of target proteins. May have a role in synapse differentiation and growth.</text>
</comment>
<dbReference type="Gene3D" id="2.120.10.80">
    <property type="entry name" value="Kelch-type beta propeller"/>
    <property type="match status" value="1"/>
</dbReference>
<dbReference type="SMART" id="SM00612">
    <property type="entry name" value="Kelch"/>
    <property type="match status" value="4"/>
</dbReference>
<evidence type="ECO:0000256" key="3">
    <source>
        <dbReference type="ARBA" id="ARBA00022441"/>
    </source>
</evidence>
<evidence type="ECO:0000256" key="2">
    <source>
        <dbReference type="ARBA" id="ARBA00013699"/>
    </source>
</evidence>
<reference evidence="10" key="1">
    <citation type="submission" date="2010-06" db="EMBL/GenBank/DDBJ databases">
        <authorList>
            <person name="Jiang H."/>
            <person name="Abraham K."/>
            <person name="Ali S."/>
            <person name="Alsbrooks S.L."/>
            <person name="Anim B.N."/>
            <person name="Anosike U.S."/>
            <person name="Attaway T."/>
            <person name="Bandaranaike D.P."/>
            <person name="Battles P.K."/>
            <person name="Bell S.N."/>
            <person name="Bell A.V."/>
            <person name="Beltran B."/>
            <person name="Bickham C."/>
            <person name="Bustamante Y."/>
            <person name="Caleb T."/>
            <person name="Canada A."/>
            <person name="Cardenas V."/>
            <person name="Carter K."/>
            <person name="Chacko J."/>
            <person name="Chandrabose M.N."/>
            <person name="Chavez D."/>
            <person name="Chavez A."/>
            <person name="Chen L."/>
            <person name="Chu H.-S."/>
            <person name="Claassen K.J."/>
            <person name="Cockrell R."/>
            <person name="Collins M."/>
            <person name="Cooper J.A."/>
            <person name="Cree A."/>
            <person name="Curry S.M."/>
            <person name="Da Y."/>
            <person name="Dao M.D."/>
            <person name="Das B."/>
            <person name="Davila M.-L."/>
            <person name="Davy-Carroll L."/>
            <person name="Denson S."/>
            <person name="Dinh H."/>
            <person name="Ebong V.E."/>
            <person name="Edwards J.R."/>
            <person name="Egan A."/>
            <person name="El-Daye J."/>
            <person name="Escobedo L."/>
            <person name="Fernandez S."/>
            <person name="Fernando P.R."/>
            <person name="Flagg N."/>
            <person name="Forbes L.D."/>
            <person name="Fowler R.G."/>
            <person name="Fu Q."/>
            <person name="Gabisi R.A."/>
            <person name="Ganer J."/>
            <person name="Garbino Pronczuk A."/>
            <person name="Garcia R.M."/>
            <person name="Garner T."/>
            <person name="Garrett T.E."/>
            <person name="Gonzalez D.A."/>
            <person name="Hamid H."/>
            <person name="Hawkins E.S."/>
            <person name="Hirani K."/>
            <person name="Hogues M.E."/>
            <person name="Hollins B."/>
            <person name="Hsiao C.-H."/>
            <person name="Jabil R."/>
            <person name="James M.L."/>
            <person name="Jhangiani S.N."/>
            <person name="Johnson B."/>
            <person name="Johnson Q."/>
            <person name="Joshi V."/>
            <person name="Kalu J.B."/>
            <person name="Kam C."/>
            <person name="Kashfia A."/>
            <person name="Keebler J."/>
            <person name="Kisamo H."/>
            <person name="Kovar C.L."/>
            <person name="Lago L.A."/>
            <person name="Lai C.-Y."/>
            <person name="Laidlaw J."/>
            <person name="Lara F."/>
            <person name="Le T.-K."/>
            <person name="Lee S.L."/>
            <person name="Legall F.H."/>
            <person name="Lemon S.J."/>
            <person name="Lewis L.R."/>
            <person name="Li B."/>
            <person name="Liu Y."/>
            <person name="Liu Y.-S."/>
            <person name="Lopez J."/>
            <person name="Lozado R.J."/>
            <person name="Lu J."/>
            <person name="Madu R.C."/>
            <person name="Maheshwari M."/>
            <person name="Maheshwari R."/>
            <person name="Malloy K."/>
            <person name="Martinez E."/>
            <person name="Mathew T."/>
            <person name="Mercado I.C."/>
            <person name="Mercado C."/>
            <person name="Meyer B."/>
            <person name="Montgomery K."/>
            <person name="Morgan M.B."/>
            <person name="Munidasa M."/>
            <person name="Nazareth L.V."/>
            <person name="Nelson J."/>
            <person name="Ng B.M."/>
            <person name="Nguyen N.B."/>
            <person name="Nguyen P.Q."/>
            <person name="Nguyen T."/>
            <person name="Obregon M."/>
            <person name="Okwuonu G.O."/>
            <person name="Onwere C.G."/>
            <person name="Orozco G."/>
            <person name="Parra A."/>
            <person name="Patel S."/>
            <person name="Patil S."/>
            <person name="Perez A."/>
            <person name="Perez Y."/>
            <person name="Pham C."/>
            <person name="Primus E.L."/>
            <person name="Pu L.-L."/>
            <person name="Puazo M."/>
            <person name="Qin X."/>
            <person name="Quiroz J.B."/>
            <person name="Reese J."/>
            <person name="Richards S."/>
            <person name="Rives C.M."/>
            <person name="Robberts R."/>
            <person name="Ruiz S.J."/>
            <person name="Ruiz M.J."/>
            <person name="Santibanez J."/>
            <person name="Schneider B.W."/>
            <person name="Sisson I."/>
            <person name="Smith M."/>
            <person name="Sodergren E."/>
            <person name="Song X.-Z."/>
            <person name="Song B.B."/>
            <person name="Summersgill H."/>
            <person name="Thelus R."/>
            <person name="Thornton R.D."/>
            <person name="Trejos Z.Y."/>
            <person name="Usmani K."/>
            <person name="Vattathil S."/>
            <person name="Villasana D."/>
            <person name="Walker D.L."/>
            <person name="Wang S."/>
            <person name="Wang K."/>
            <person name="White C.S."/>
            <person name="Williams A.C."/>
            <person name="Williamson J."/>
            <person name="Wilson K."/>
            <person name="Woghiren I.O."/>
            <person name="Woodworth J.R."/>
            <person name="Worley K.C."/>
            <person name="Wright R.A."/>
            <person name="Wu W."/>
            <person name="Young L."/>
            <person name="Zhang L."/>
            <person name="Zhang J."/>
            <person name="Zhu Y."/>
            <person name="Muzny D.M."/>
            <person name="Weinstock G."/>
            <person name="Gibbs R.A."/>
        </authorList>
    </citation>
    <scope>NUCLEOTIDE SEQUENCE [LARGE SCALE GENOMIC DNA]</scope>
    <source>
        <strain evidence="10">LSR1</strain>
    </source>
</reference>
<dbReference type="InterPro" id="IPR000210">
    <property type="entry name" value="BTB/POZ_dom"/>
</dbReference>
<evidence type="ECO:0000256" key="1">
    <source>
        <dbReference type="ARBA" id="ARBA00004906"/>
    </source>
</evidence>
<dbReference type="SMART" id="SM00875">
    <property type="entry name" value="BACK"/>
    <property type="match status" value="1"/>
</dbReference>
<dbReference type="AlphaFoldDB" id="A0A8R2D3R4"/>
<dbReference type="Pfam" id="PF01344">
    <property type="entry name" value="Kelch_1"/>
    <property type="match status" value="4"/>
</dbReference>
<dbReference type="InterPro" id="IPR006652">
    <property type="entry name" value="Kelch_1"/>
</dbReference>
<evidence type="ECO:0000256" key="5">
    <source>
        <dbReference type="ARBA" id="ARBA00022786"/>
    </source>
</evidence>
<dbReference type="SUPFAM" id="SSF54695">
    <property type="entry name" value="POZ domain"/>
    <property type="match status" value="1"/>
</dbReference>
<dbReference type="PIRSF" id="PIRSF037037">
    <property type="entry name" value="Kelch-like_protein_gigaxonin"/>
    <property type="match status" value="1"/>
</dbReference>
<comment type="pathway">
    <text evidence="1">Protein modification; protein ubiquitination.</text>
</comment>
<dbReference type="Proteomes" id="UP000007819">
    <property type="component" value="Chromosome A2"/>
</dbReference>
<evidence type="ECO:0000313" key="9">
    <source>
        <dbReference type="EnsemblMetazoa" id="XP_016659907.1"/>
    </source>
</evidence>
<dbReference type="InterPro" id="IPR017096">
    <property type="entry name" value="BTB-kelch_protein"/>
</dbReference>
<evidence type="ECO:0000313" key="10">
    <source>
        <dbReference type="Proteomes" id="UP000007819"/>
    </source>
</evidence>
<keyword evidence="6" id="KW-0009">Actin-binding</keyword>
<dbReference type="InterPro" id="IPR011333">
    <property type="entry name" value="SKP1/BTB/POZ_sf"/>
</dbReference>
<dbReference type="InterPro" id="IPR011705">
    <property type="entry name" value="BACK"/>
</dbReference>
<dbReference type="Gene3D" id="3.30.710.10">
    <property type="entry name" value="Potassium Channel Kv1.1, Chain A"/>
    <property type="match status" value="1"/>
</dbReference>
<dbReference type="InterPro" id="IPR015915">
    <property type="entry name" value="Kelch-typ_b-propeller"/>
</dbReference>
<dbReference type="RefSeq" id="XP_016659907.1">
    <property type="nucleotide sequence ID" value="XM_016804418.1"/>
</dbReference>
<sequence>MTYVCRIPSIVRGVMSIKEMDFVKPVTPWTSGLKQVLKSNGCKPTTYINSCHTNNFIEFLQCLRKEEVLCDIKLKTDDGVIVCAHKVVLVSACPYFRTMFTKFAEADKYVVNIRDIDSNILQLLIDYIYTFKIMVTEENVMGLLSAAIFLQLDYVKGVCVKFLQKQLNTSNCLDIKEFAEFYNCTELLSSSEEYIKTHFLKFVETEEFLSLSCQEVINLISRDDINVPFEEKIFECVINWAKHELACRNDSLPNLMEHVRLSLAPPEYLSKNVVDEPLFKNNIKCKDFVIEALNFHIVKKHRHFNMPRSVRYSPRQTGIKFLLAMLSRCGNCYTSWYDPTTKLLHKIKKLKMGYEVCALALIKNHLVFALSCQDMNLRSVKMLDLCSRSLQWKPNVDMLVDRGSFGVGVIDDRIYAVGGDNDLTELNTAEVFDVSVKEWQLISSMCTERMGPGVGVIDNLLYAVGGYNNGCALKTVECYDPSLDKWTPVAQMSTSRRHHGIGILDGVMYAIGGDCQEHANSVYLKSVEAYTPIANAWSPIADMHLSRYDPSVVTFNGLLYVMGGSDGSSRLASLEIYDPNTNTWTLEQLPTSGDDIHGAVVIDMPSNLRSY</sequence>
<dbReference type="InterPro" id="IPR011043">
    <property type="entry name" value="Gal_Oxase/kelch_b-propeller"/>
</dbReference>
<proteinExistence type="predicted"/>
<dbReference type="Pfam" id="PF00651">
    <property type="entry name" value="BTB"/>
    <property type="match status" value="1"/>
</dbReference>
<protein>
    <recommendedName>
        <fullName evidence="2">Kelch-like protein diablo</fullName>
    </recommendedName>
</protein>
<evidence type="ECO:0000256" key="6">
    <source>
        <dbReference type="ARBA" id="ARBA00023203"/>
    </source>
</evidence>